<evidence type="ECO:0000313" key="1">
    <source>
        <dbReference type="EMBL" id="EGG23063.1"/>
    </source>
</evidence>
<dbReference type="InterPro" id="IPR053287">
    <property type="entry name" value="PP2C-like_domain"/>
</dbReference>
<dbReference type="PANTHER" id="PTHR21586:SF0">
    <property type="entry name" value="PP2C-LIKE DOMAIN-CONTAINING PROTEIN CG9801"/>
    <property type="match status" value="1"/>
</dbReference>
<dbReference type="OrthoDB" id="2556847at2759"/>
<gene>
    <name evidence="1" type="ORF">DFA_05193</name>
</gene>
<dbReference type="EMBL" id="GL883008">
    <property type="protein sequence ID" value="EGG23063.1"/>
    <property type="molecule type" value="Genomic_DNA"/>
</dbReference>
<proteinExistence type="predicted"/>
<dbReference type="Proteomes" id="UP000007797">
    <property type="component" value="Unassembled WGS sequence"/>
</dbReference>
<keyword evidence="2" id="KW-1185">Reference proteome</keyword>
<dbReference type="KEGG" id="dfa:DFA_05193"/>
<dbReference type="GeneID" id="14875261"/>
<reference evidence="2" key="1">
    <citation type="journal article" date="2011" name="Genome Res.">
        <title>Phylogeny-wide analysis of social amoeba genomes highlights ancient origins for complex intercellular communication.</title>
        <authorList>
            <person name="Heidel A.J."/>
            <person name="Lawal H.M."/>
            <person name="Felder M."/>
            <person name="Schilde C."/>
            <person name="Helps N.R."/>
            <person name="Tunggal B."/>
            <person name="Rivero F."/>
            <person name="John U."/>
            <person name="Schleicher M."/>
            <person name="Eichinger L."/>
            <person name="Platzer M."/>
            <person name="Noegel A.A."/>
            <person name="Schaap P."/>
            <person name="Gloeckner G."/>
        </authorList>
    </citation>
    <scope>NUCLEOTIDE SEQUENCE [LARGE SCALE GENOMIC DNA]</scope>
    <source>
        <strain evidence="2">SH3</strain>
    </source>
</reference>
<dbReference type="AlphaFoldDB" id="F4PNL0"/>
<dbReference type="PANTHER" id="PTHR21586">
    <property type="entry name" value="TIPA"/>
    <property type="match status" value="1"/>
</dbReference>
<evidence type="ECO:0000313" key="2">
    <source>
        <dbReference type="Proteomes" id="UP000007797"/>
    </source>
</evidence>
<organism evidence="1 2">
    <name type="scientific">Cavenderia fasciculata</name>
    <name type="common">Slime mold</name>
    <name type="synonym">Dictyostelium fasciculatum</name>
    <dbReference type="NCBI Taxonomy" id="261658"/>
    <lineage>
        <taxon>Eukaryota</taxon>
        <taxon>Amoebozoa</taxon>
        <taxon>Evosea</taxon>
        <taxon>Eumycetozoa</taxon>
        <taxon>Dictyostelia</taxon>
        <taxon>Acytosteliales</taxon>
        <taxon>Cavenderiaceae</taxon>
        <taxon>Cavenderia</taxon>
    </lineage>
</organism>
<name>F4PNL0_CACFS</name>
<sequence>MTDSKVEPIVVLQYEHLPEYRVVNLKSSTQSIQVDGDTDEPFLSTRSLLEEIVFSSTSAGGKPNPSDITQKLIEHCSQVTHRARDFMEKFPNKKQPNDYREYPGKMDHTTCVTFQIGRSK</sequence>
<protein>
    <submittedName>
        <fullName evidence="1">Uncharacterized protein</fullName>
    </submittedName>
</protein>
<accession>F4PNL0</accession>
<dbReference type="RefSeq" id="XP_004360914.1">
    <property type="nucleotide sequence ID" value="XM_004360857.1"/>
</dbReference>